<sequence length="316" mass="36791">MEIYRCAGFDSHTGRYCRELLRGPHEMDSSKIRCPAHILDDDSDDSEVDDEFQSGGGEQDEVIVMVRGVPRVVLSSEQFRELTMDYKPLVRQNIYFLFQDYFDFLFSDRAYGQYQTSQLAKLTPLQKRELGMKTRDRIAQGRIYMTSFMFSMADMSSLKKSDIKAYEKLNRTDASIVKIGYSKYFADERVDQLAQQCNIHFPKVLATFPSEQQDALGFVHLLEKIIHELCRGRRTEAYCNGCRRTHKEYFVFEEIGECTAKESVRIHVDSTKRDIMKCNHFLRQSEGLYNEVAGIQQNMLNKIRKQLWGTGHSTPR</sequence>
<protein>
    <recommendedName>
        <fullName evidence="1">Bacteriophage T5 Orf172 DNA-binding domain-containing protein</fullName>
    </recommendedName>
</protein>
<dbReference type="Proteomes" id="UP000696485">
    <property type="component" value="Unassembled WGS sequence"/>
</dbReference>
<dbReference type="PANTHER" id="PTHR28094:SF1">
    <property type="entry name" value="MEIOTICALLY UP-REGULATED GENE 113 PROTEIN"/>
    <property type="match status" value="1"/>
</dbReference>
<evidence type="ECO:0000313" key="2">
    <source>
        <dbReference type="EMBL" id="KAF9324496.1"/>
    </source>
</evidence>
<organism evidence="2 3">
    <name type="scientific">Podila minutissima</name>
    <dbReference type="NCBI Taxonomy" id="64525"/>
    <lineage>
        <taxon>Eukaryota</taxon>
        <taxon>Fungi</taxon>
        <taxon>Fungi incertae sedis</taxon>
        <taxon>Mucoromycota</taxon>
        <taxon>Mortierellomycotina</taxon>
        <taxon>Mortierellomycetes</taxon>
        <taxon>Mortierellales</taxon>
        <taxon>Mortierellaceae</taxon>
        <taxon>Podila</taxon>
    </lineage>
</organism>
<proteinExistence type="predicted"/>
<dbReference type="InterPro" id="IPR018306">
    <property type="entry name" value="Phage_T5_Orf172_DNA-bd"/>
</dbReference>
<keyword evidence="3" id="KW-1185">Reference proteome</keyword>
<dbReference type="InterPro" id="IPR053006">
    <property type="entry name" value="Meiosis_regulatory"/>
</dbReference>
<dbReference type="PANTHER" id="PTHR28094">
    <property type="entry name" value="MEIOTICALLY UP-REGULATED GENE 113 PROTEIN"/>
    <property type="match status" value="1"/>
</dbReference>
<accession>A0A9P5VH90</accession>
<dbReference type="AlphaFoldDB" id="A0A9P5VH90"/>
<feature type="domain" description="Bacteriophage T5 Orf172 DNA-binding" evidence="1">
    <location>
        <begin position="173"/>
        <end position="253"/>
    </location>
</feature>
<name>A0A9P5VH90_9FUNG</name>
<dbReference type="Pfam" id="PF10544">
    <property type="entry name" value="T5orf172"/>
    <property type="match status" value="1"/>
</dbReference>
<evidence type="ECO:0000259" key="1">
    <source>
        <dbReference type="Pfam" id="PF10544"/>
    </source>
</evidence>
<dbReference type="EMBL" id="JAAAUY010001078">
    <property type="protein sequence ID" value="KAF9324496.1"/>
    <property type="molecule type" value="Genomic_DNA"/>
</dbReference>
<evidence type="ECO:0000313" key="3">
    <source>
        <dbReference type="Proteomes" id="UP000696485"/>
    </source>
</evidence>
<reference evidence="2" key="1">
    <citation type="journal article" date="2020" name="Fungal Divers.">
        <title>Resolving the Mortierellaceae phylogeny through synthesis of multi-gene phylogenetics and phylogenomics.</title>
        <authorList>
            <person name="Vandepol N."/>
            <person name="Liber J."/>
            <person name="Desiro A."/>
            <person name="Na H."/>
            <person name="Kennedy M."/>
            <person name="Barry K."/>
            <person name="Grigoriev I.V."/>
            <person name="Miller A.N."/>
            <person name="O'Donnell K."/>
            <person name="Stajich J.E."/>
            <person name="Bonito G."/>
        </authorList>
    </citation>
    <scope>NUCLEOTIDE SEQUENCE</scope>
    <source>
        <strain evidence="2">NVP1</strain>
    </source>
</reference>
<gene>
    <name evidence="2" type="ORF">BG006_000464</name>
</gene>
<comment type="caution">
    <text evidence="2">The sequence shown here is derived from an EMBL/GenBank/DDBJ whole genome shotgun (WGS) entry which is preliminary data.</text>
</comment>